<dbReference type="RefSeq" id="WP_084314718.1">
    <property type="nucleotide sequence ID" value="NZ_FNIJ01000003.1"/>
</dbReference>
<accession>A0A1H0CCM8</accession>
<organism evidence="4 5">
    <name type="scientific">Pseudomonas jinjuensis</name>
    <dbReference type="NCBI Taxonomy" id="198616"/>
    <lineage>
        <taxon>Bacteria</taxon>
        <taxon>Pseudomonadati</taxon>
        <taxon>Pseudomonadota</taxon>
        <taxon>Gammaproteobacteria</taxon>
        <taxon>Pseudomonadales</taxon>
        <taxon>Pseudomonadaceae</taxon>
        <taxon>Pseudomonas</taxon>
    </lineage>
</organism>
<feature type="compositionally biased region" description="Gly residues" evidence="2">
    <location>
        <begin position="111"/>
        <end position="125"/>
    </location>
</feature>
<gene>
    <name evidence="4" type="ORF">SAMN05216193_103390</name>
</gene>
<evidence type="ECO:0000256" key="1">
    <source>
        <dbReference type="ARBA" id="ARBA00007576"/>
    </source>
</evidence>
<evidence type="ECO:0000259" key="3">
    <source>
        <dbReference type="Pfam" id="PF07411"/>
    </source>
</evidence>
<dbReference type="OrthoDB" id="9154076at2"/>
<keyword evidence="5" id="KW-1185">Reference proteome</keyword>
<dbReference type="InterPro" id="IPR010879">
    <property type="entry name" value="DUF1508"/>
</dbReference>
<comment type="similarity">
    <text evidence="1">Belongs to the UPF0339 family. Duplicated subfamily.</text>
</comment>
<reference evidence="5" key="1">
    <citation type="submission" date="2016-10" db="EMBL/GenBank/DDBJ databases">
        <authorList>
            <person name="Varghese N."/>
            <person name="Submissions S."/>
        </authorList>
    </citation>
    <scope>NUCLEOTIDE SEQUENCE [LARGE SCALE GENOMIC DNA]</scope>
    <source>
        <strain evidence="5">JCM 21621</strain>
    </source>
</reference>
<dbReference type="EMBL" id="FNIJ01000003">
    <property type="protein sequence ID" value="SDN55619.1"/>
    <property type="molecule type" value="Genomic_DNA"/>
</dbReference>
<dbReference type="InterPro" id="IPR036913">
    <property type="entry name" value="YegP-like_sf"/>
</dbReference>
<dbReference type="AlphaFoldDB" id="A0A1H0CCM8"/>
<dbReference type="Gene3D" id="2.30.29.80">
    <property type="match status" value="1"/>
</dbReference>
<feature type="domain" description="DUF1508" evidence="3">
    <location>
        <begin position="172"/>
        <end position="212"/>
    </location>
</feature>
<feature type="region of interest" description="Disordered" evidence="2">
    <location>
        <begin position="103"/>
        <end position="125"/>
    </location>
</feature>
<evidence type="ECO:0000313" key="4">
    <source>
        <dbReference type="EMBL" id="SDN55619.1"/>
    </source>
</evidence>
<dbReference type="Proteomes" id="UP000242957">
    <property type="component" value="Unassembled WGS sequence"/>
</dbReference>
<dbReference type="SUPFAM" id="SSF160113">
    <property type="entry name" value="YegP-like"/>
    <property type="match status" value="1"/>
</dbReference>
<evidence type="ECO:0000313" key="5">
    <source>
        <dbReference type="Proteomes" id="UP000242957"/>
    </source>
</evidence>
<dbReference type="Pfam" id="PF07411">
    <property type="entry name" value="DUF1508"/>
    <property type="match status" value="1"/>
</dbReference>
<name>A0A1H0CCM8_9PSED</name>
<proteinExistence type="inferred from homology"/>
<protein>
    <submittedName>
        <fullName evidence="4">Uncharacterized conserved protein YegP, UPF0339 family</fullName>
    </submittedName>
</protein>
<sequence length="214" mass="23354">MDVAKCTLDGDEYSAVKFAKLPPSEIAIKRRHLICIRCSTRAIFVKEARSGQGPHFRARPHVNCALAAPESEQGEGGGEDKDMLRNPGDHIVLDLRYGAAEQVNGDPESGAEGGTRGGRYVGSGGNRRAISRRRLRPILKNLIFSEEFRRSDQTIELPDVDVFRVRDLFVNFTLHAGNGQVIGKSEMYTSSQDRDGGIAAVKAYGPTAPTVDLT</sequence>
<evidence type="ECO:0000256" key="2">
    <source>
        <dbReference type="SAM" id="MobiDB-lite"/>
    </source>
</evidence>